<sequence>MTPAQGHARAHLLSLFGKQKDSASVQSGVDALLTQLSQTDEGDDDAVMALRTTLATQIQRICATTWSDTDLDAAVLALMLKHRDDQHRAAPMRTQPAWTRGSTAPSWNLRAPSFTPQKPGLAQAPVTPLVDEEEDDEFSPFARAPPLLPDPEPNPTMESFDFEEMEPVAYTPLDVFCSTLLAYNEGLYATEPDPFMRMVRASESIQHALERSNYDVGAALALLHDAHQQGKDVSAPSACNTAHPEEAPVRVCRFFLAGECRRSDCRFSHDLNRAFCRFWMRGQCLNDPCQFLHDYDALSTLAQNPEIAPKEVLSVPEAPPSPPPLPRPTWDASQTRWAAAAKAGLQATPPPVFRPSSTSSKTTMPARSARIPLRPPTLLPTLVTGSALAVDMAKVRASLPKTQDAWAATQALLLARHAPLRDRVLVGAGGDAGGWGGSAQASQEAGARGMRGRWIGQGLGVCLGVARPANVGASLSLDERVEAVLDLHGLTAKEACEASEQWLLALEAEKFRGLAYLCVGAGKHSARSQGKLAGQVRAFLEHWGYPFADYDGVIACDPCTHW</sequence>
<dbReference type="GO" id="GO:0008270">
    <property type="term" value="F:zinc ion binding"/>
    <property type="evidence" value="ECO:0007669"/>
    <property type="project" value="UniProtKB-KW"/>
</dbReference>
<evidence type="ECO:0000313" key="5">
    <source>
        <dbReference type="EMBL" id="KOS13780.1"/>
    </source>
</evidence>
<evidence type="ECO:0000313" key="6">
    <source>
        <dbReference type="Proteomes" id="UP000037751"/>
    </source>
</evidence>
<evidence type="ECO:0000256" key="1">
    <source>
        <dbReference type="PROSITE-ProRule" id="PRU00723"/>
    </source>
</evidence>
<evidence type="ECO:0000256" key="2">
    <source>
        <dbReference type="SAM" id="MobiDB-lite"/>
    </source>
</evidence>
<evidence type="ECO:0000259" key="3">
    <source>
        <dbReference type="PROSITE" id="PS50103"/>
    </source>
</evidence>
<dbReference type="PROSITE" id="PS50103">
    <property type="entry name" value="ZF_C3H1"/>
    <property type="match status" value="2"/>
</dbReference>
<dbReference type="PROSITE" id="PS50828">
    <property type="entry name" value="SMR"/>
    <property type="match status" value="1"/>
</dbReference>
<feature type="compositionally biased region" description="Polar residues" evidence="2">
    <location>
        <begin position="355"/>
        <end position="365"/>
    </location>
</feature>
<name>A0A0M8MU05_9BASI</name>
<feature type="region of interest" description="Disordered" evidence="2">
    <location>
        <begin position="313"/>
        <end position="368"/>
    </location>
</feature>
<dbReference type="SMART" id="SM00463">
    <property type="entry name" value="SMR"/>
    <property type="match status" value="1"/>
</dbReference>
<accession>A0A0M8MU05</accession>
<dbReference type="InterPro" id="IPR002625">
    <property type="entry name" value="Smr_dom"/>
</dbReference>
<dbReference type="STRING" id="77020.A0A0M8MU05"/>
<dbReference type="InterPro" id="IPR000571">
    <property type="entry name" value="Znf_CCCH"/>
</dbReference>
<feature type="compositionally biased region" description="Pro residues" evidence="2">
    <location>
        <begin position="317"/>
        <end position="327"/>
    </location>
</feature>
<dbReference type="AlphaFoldDB" id="A0A0M8MU05"/>
<proteinExistence type="predicted"/>
<feature type="zinc finger region" description="C3H1-type" evidence="1">
    <location>
        <begin position="275"/>
        <end position="296"/>
    </location>
</feature>
<dbReference type="GeneID" id="28728325"/>
<dbReference type="VEuPathDB" id="FungiDB:Malapachy_1954"/>
<dbReference type="SUPFAM" id="SSF160443">
    <property type="entry name" value="SMR domain-like"/>
    <property type="match status" value="1"/>
</dbReference>
<evidence type="ECO:0000259" key="4">
    <source>
        <dbReference type="PROSITE" id="PS50828"/>
    </source>
</evidence>
<comment type="caution">
    <text evidence="5">The sequence shown here is derived from an EMBL/GenBank/DDBJ whole genome shotgun (WGS) entry which is preliminary data.</text>
</comment>
<dbReference type="SMART" id="SM00356">
    <property type="entry name" value="ZnF_C3H1"/>
    <property type="match status" value="2"/>
</dbReference>
<organism evidence="5 6">
    <name type="scientific">Malassezia pachydermatis</name>
    <dbReference type="NCBI Taxonomy" id="77020"/>
    <lineage>
        <taxon>Eukaryota</taxon>
        <taxon>Fungi</taxon>
        <taxon>Dikarya</taxon>
        <taxon>Basidiomycota</taxon>
        <taxon>Ustilaginomycotina</taxon>
        <taxon>Malasseziomycetes</taxon>
        <taxon>Malasseziales</taxon>
        <taxon>Malasseziaceae</taxon>
        <taxon>Malassezia</taxon>
    </lineage>
</organism>
<feature type="domain" description="C3H1-type" evidence="3">
    <location>
        <begin position="275"/>
        <end position="296"/>
    </location>
</feature>
<keyword evidence="6" id="KW-1185">Reference proteome</keyword>
<feature type="domain" description="C3H1-type" evidence="3">
    <location>
        <begin position="246"/>
        <end position="272"/>
    </location>
</feature>
<gene>
    <name evidence="5" type="ORF">Malapachy_1954</name>
</gene>
<dbReference type="EMBL" id="LGAV01000005">
    <property type="protein sequence ID" value="KOS13780.1"/>
    <property type="molecule type" value="Genomic_DNA"/>
</dbReference>
<protein>
    <submittedName>
        <fullName evidence="5">Uncharacterized protein</fullName>
    </submittedName>
</protein>
<dbReference type="OrthoDB" id="3247158at2759"/>
<feature type="domain" description="Smr" evidence="4">
    <location>
        <begin position="485"/>
        <end position="549"/>
    </location>
</feature>
<dbReference type="Proteomes" id="UP000037751">
    <property type="component" value="Unassembled WGS sequence"/>
</dbReference>
<dbReference type="Gene3D" id="4.10.1000.10">
    <property type="entry name" value="Zinc finger, CCCH-type"/>
    <property type="match status" value="1"/>
</dbReference>
<keyword evidence="1" id="KW-0862">Zinc</keyword>
<dbReference type="RefSeq" id="XP_017991412.1">
    <property type="nucleotide sequence ID" value="XM_018136450.1"/>
</dbReference>
<keyword evidence="1" id="KW-0479">Metal-binding</keyword>
<dbReference type="Pfam" id="PF14608">
    <property type="entry name" value="zf-CCCH_2"/>
    <property type="match status" value="2"/>
</dbReference>
<keyword evidence="1" id="KW-0863">Zinc-finger</keyword>
<dbReference type="InterPro" id="IPR036063">
    <property type="entry name" value="Smr_dom_sf"/>
</dbReference>
<reference evidence="5 6" key="1">
    <citation type="submission" date="2015-07" db="EMBL/GenBank/DDBJ databases">
        <title>Draft Genome Sequence of Malassezia furfur CBS1878 and Malassezia pachydermatis CBS1879.</title>
        <authorList>
            <person name="Triana S."/>
            <person name="Ohm R."/>
            <person name="Gonzalez A."/>
            <person name="DeCock H."/>
            <person name="Restrepo S."/>
            <person name="Celis A."/>
        </authorList>
    </citation>
    <scope>NUCLEOTIDE SEQUENCE [LARGE SCALE GENOMIC DNA]</scope>
    <source>
        <strain evidence="5 6">CBS 1879</strain>
    </source>
</reference>
<dbReference type="Gene3D" id="3.30.1370.110">
    <property type="match status" value="1"/>
</dbReference>
<feature type="zinc finger region" description="C3H1-type" evidence="1">
    <location>
        <begin position="246"/>
        <end position="272"/>
    </location>
</feature>